<gene>
    <name evidence="2" type="ORF">N180_10135</name>
</gene>
<dbReference type="OrthoDB" id="772978at2"/>
<keyword evidence="1" id="KW-1133">Transmembrane helix</keyword>
<dbReference type="AlphaFoldDB" id="A0A081PHY0"/>
<protein>
    <submittedName>
        <fullName evidence="2">Uncharacterized protein</fullName>
    </submittedName>
</protein>
<evidence type="ECO:0000313" key="3">
    <source>
        <dbReference type="Proteomes" id="UP000028007"/>
    </source>
</evidence>
<feature type="transmembrane region" description="Helical" evidence="1">
    <location>
        <begin position="56"/>
        <end position="81"/>
    </location>
</feature>
<comment type="caution">
    <text evidence="2">The sequence shown here is derived from an EMBL/GenBank/DDBJ whole genome shotgun (WGS) entry which is preliminary data.</text>
</comment>
<reference evidence="2 3" key="1">
    <citation type="journal article" date="1992" name="Int. J. Syst. Bacteriol.">
        <title>Sphingobacterium antarcticus sp. nov. a Psychrotrophic Bacterium from the Soils of Schirmacher Oasis, Antarctica.</title>
        <authorList>
            <person name="Shivaji S."/>
            <person name="Ray M.K."/>
            <person name="Rao N.S."/>
            <person name="Saiserr L."/>
            <person name="Jagannadham M.V."/>
            <person name="Kumar G.S."/>
            <person name="Reddy G."/>
            <person name="Bhargava P.M."/>
        </authorList>
    </citation>
    <scope>NUCLEOTIDE SEQUENCE [LARGE SCALE GENOMIC DNA]</scope>
    <source>
        <strain evidence="2 3">4BY</strain>
    </source>
</reference>
<dbReference type="Proteomes" id="UP000028007">
    <property type="component" value="Unassembled WGS sequence"/>
</dbReference>
<dbReference type="EMBL" id="JNFF01000046">
    <property type="protein sequence ID" value="KEQ30303.1"/>
    <property type="molecule type" value="Genomic_DNA"/>
</dbReference>
<accession>A0A081PHY0</accession>
<evidence type="ECO:0000256" key="1">
    <source>
        <dbReference type="SAM" id="Phobius"/>
    </source>
</evidence>
<dbReference type="RefSeq" id="WP_037440103.1">
    <property type="nucleotide sequence ID" value="NZ_JNFF01000046.1"/>
</dbReference>
<evidence type="ECO:0000313" key="2">
    <source>
        <dbReference type="EMBL" id="KEQ30303.1"/>
    </source>
</evidence>
<organism evidence="2 3">
    <name type="scientific">Pedobacter antarcticus 4BY</name>
    <dbReference type="NCBI Taxonomy" id="1358423"/>
    <lineage>
        <taxon>Bacteria</taxon>
        <taxon>Pseudomonadati</taxon>
        <taxon>Bacteroidota</taxon>
        <taxon>Sphingobacteriia</taxon>
        <taxon>Sphingobacteriales</taxon>
        <taxon>Sphingobacteriaceae</taxon>
        <taxon>Pedobacter</taxon>
    </lineage>
</organism>
<keyword evidence="3" id="KW-1185">Reference proteome</keyword>
<name>A0A081PHY0_9SPHI</name>
<feature type="transmembrane region" description="Helical" evidence="1">
    <location>
        <begin position="22"/>
        <end position="44"/>
    </location>
</feature>
<proteinExistence type="predicted"/>
<keyword evidence="1" id="KW-0472">Membrane</keyword>
<feature type="transmembrane region" description="Helical" evidence="1">
    <location>
        <begin position="87"/>
        <end position="106"/>
    </location>
</feature>
<dbReference type="eggNOG" id="ENOG5033D8M">
    <property type="taxonomic scope" value="Bacteria"/>
</dbReference>
<keyword evidence="1" id="KW-0812">Transmembrane</keyword>
<sequence>MGFNFNQFFGYESGINQHPEQVLMYGFAAIIFGVLGLTFVAFIFRKIKLIAVIDHLIAPLIISLLVCLVVAILPTLILYLLASNISGVKLIYCWITIFTGITFFCFSNYQTIKNWANHWTRK</sequence>